<dbReference type="EMBL" id="QMDX01000005">
    <property type="protein sequence ID" value="TSD13933.1"/>
    <property type="molecule type" value="Genomic_DNA"/>
</dbReference>
<organism evidence="2 3">
    <name type="scientific">Haloglomus irregulare</name>
    <dbReference type="NCBI Taxonomy" id="2234134"/>
    <lineage>
        <taxon>Archaea</taxon>
        <taxon>Methanobacteriati</taxon>
        <taxon>Methanobacteriota</taxon>
        <taxon>Stenosarchaea group</taxon>
        <taxon>Halobacteria</taxon>
        <taxon>Halobacteriales</taxon>
        <taxon>Natronomonadaceae</taxon>
        <taxon>Haloglomus</taxon>
    </lineage>
</organism>
<comment type="caution">
    <text evidence="2">The sequence shown here is derived from an EMBL/GenBank/DDBJ whole genome shotgun (WGS) entry which is preliminary data.</text>
</comment>
<evidence type="ECO:0000313" key="2">
    <source>
        <dbReference type="EMBL" id="TSD13933.1"/>
    </source>
</evidence>
<feature type="region of interest" description="Disordered" evidence="1">
    <location>
        <begin position="348"/>
        <end position="375"/>
    </location>
</feature>
<dbReference type="Proteomes" id="UP000319894">
    <property type="component" value="Unassembled WGS sequence"/>
</dbReference>
<gene>
    <name evidence="2" type="ORF">DP107_09800</name>
</gene>
<evidence type="ECO:0000256" key="1">
    <source>
        <dbReference type="SAM" id="MobiDB-lite"/>
    </source>
</evidence>
<sequence length="375" mass="39431">MTPDGRALAVAAVAALLFTGLGAGALLLTADRAPPEPYEPTATVPAGVDYVGTVNLTAYRSDPAVANGSRASLGFQSRVEFYAGPPYLRSLALSPPPNASLDPTNASRVTYFGRSGSRYGARLVVANWTGEAAAEALESRRGIGFTPETRRGYTVRRSEAGAAVAVLDNGAEGGPVPRAGPRLLTIGNASAVEDAVDVAADRAATDAEPATLDGDLRREYRETSDGYVRFAYRFRPSTVPDYPFVGPAVRTIQYVGSSYTLDRAGTNAAATPAVRVRIHITSEGAGSADDVRNILAAGQSFYLLQSSNDTLKTELRRARFNVTGRTVVTEYESSPAGLRVLVRGLFRNQPEPESLDPPASAEPSSSGRPPARGPA</sequence>
<dbReference type="RefSeq" id="WP_144261981.1">
    <property type="nucleotide sequence ID" value="NZ_QMDX01000005.1"/>
</dbReference>
<evidence type="ECO:0000313" key="3">
    <source>
        <dbReference type="Proteomes" id="UP000319894"/>
    </source>
</evidence>
<dbReference type="InParanoid" id="A0A554N985"/>
<keyword evidence="3" id="KW-1185">Reference proteome</keyword>
<dbReference type="OrthoDB" id="240835at2157"/>
<name>A0A554N985_9EURY</name>
<reference evidence="2 3" key="1">
    <citation type="submission" date="2018-06" db="EMBL/GenBank/DDBJ databases">
        <title>Natronomonas sp. F16-60 a new haloarchaeon isolated from a solar saltern of Isla Cristina, Huelva, Spain.</title>
        <authorList>
            <person name="Duran-Viseras A."/>
            <person name="Sanchez-Porro C."/>
            <person name="Ventosa A."/>
        </authorList>
    </citation>
    <scope>NUCLEOTIDE SEQUENCE [LARGE SCALE GENOMIC DNA]</scope>
    <source>
        <strain evidence="2 3">F16-60</strain>
    </source>
</reference>
<feature type="compositionally biased region" description="Low complexity" evidence="1">
    <location>
        <begin position="356"/>
        <end position="375"/>
    </location>
</feature>
<protein>
    <submittedName>
        <fullName evidence="2">Uncharacterized protein</fullName>
    </submittedName>
</protein>
<proteinExistence type="predicted"/>
<accession>A0A554N985</accession>
<dbReference type="AlphaFoldDB" id="A0A554N985"/>